<dbReference type="Pfam" id="PF00892">
    <property type="entry name" value="EamA"/>
    <property type="match status" value="1"/>
</dbReference>
<feature type="transmembrane region" description="Helical" evidence="6">
    <location>
        <begin position="256"/>
        <end position="275"/>
    </location>
</feature>
<evidence type="ECO:0000313" key="9">
    <source>
        <dbReference type="Proteomes" id="UP000315235"/>
    </source>
</evidence>
<keyword evidence="2" id="KW-1003">Cell membrane</keyword>
<sequence length="306" mass="30648">MPGTRQAGPSPAGFPLAGPYLAGLACALLAVALFAGFTLVSRFGLTSTALTLPGLALLRFGVAGILLFPVVLRRGLGHLRGYQAALLALSGGLGFALLAYAGFRLAPASHGAVLLHGTIPLFTFVLAGGPVSAARKGGLALILAGIGAMAWDSLQGATTGQWLGDGALLLAAFSWSAYGLLAQRLKVAPLHAAALVATGSLAGFLPVYAVLPLPDRAAVAWQDVVAQGIFQGLLLGVVSILVYTRAVAILGAHRTALFTAAVPCITTAAALVLLGEHPTRAAWLGVAAVTLGMGVALGGQRPGAAS</sequence>
<evidence type="ECO:0000256" key="3">
    <source>
        <dbReference type="ARBA" id="ARBA00022692"/>
    </source>
</evidence>
<dbReference type="OrthoDB" id="4167046at2"/>
<name>A0A553H462_9PSED</name>
<feature type="transmembrane region" description="Helical" evidence="6">
    <location>
        <begin position="193"/>
        <end position="213"/>
    </location>
</feature>
<dbReference type="InterPro" id="IPR051258">
    <property type="entry name" value="Diverse_Substrate_Transporter"/>
</dbReference>
<evidence type="ECO:0000256" key="5">
    <source>
        <dbReference type="ARBA" id="ARBA00023136"/>
    </source>
</evidence>
<feature type="domain" description="EamA" evidence="7">
    <location>
        <begin position="163"/>
        <end position="295"/>
    </location>
</feature>
<evidence type="ECO:0000256" key="4">
    <source>
        <dbReference type="ARBA" id="ARBA00022989"/>
    </source>
</evidence>
<protein>
    <submittedName>
        <fullName evidence="8">DMT family transporter</fullName>
    </submittedName>
</protein>
<keyword evidence="4 6" id="KW-1133">Transmembrane helix</keyword>
<dbReference type="Proteomes" id="UP000315235">
    <property type="component" value="Unassembled WGS sequence"/>
</dbReference>
<accession>A0A553H462</accession>
<evidence type="ECO:0000259" key="7">
    <source>
        <dbReference type="Pfam" id="PF00892"/>
    </source>
</evidence>
<feature type="transmembrane region" description="Helical" evidence="6">
    <location>
        <begin position="281"/>
        <end position="299"/>
    </location>
</feature>
<feature type="transmembrane region" description="Helical" evidence="6">
    <location>
        <begin position="225"/>
        <end position="244"/>
    </location>
</feature>
<proteinExistence type="predicted"/>
<reference evidence="8 9" key="1">
    <citation type="submission" date="2019-07" db="EMBL/GenBank/DDBJ databases">
        <title>Pseudomonas mangiferae sp. nov., isolated from bark of mango tree in Thailand.</title>
        <authorList>
            <person name="Srisuk N."/>
            <person name="Anurat P."/>
        </authorList>
    </citation>
    <scope>NUCLEOTIDE SEQUENCE [LARGE SCALE GENOMIC DNA]</scope>
    <source>
        <strain evidence="8 9">DMKU_BBB3-04</strain>
    </source>
</reference>
<dbReference type="PANTHER" id="PTHR42920:SF5">
    <property type="entry name" value="EAMA DOMAIN-CONTAINING PROTEIN"/>
    <property type="match status" value="1"/>
</dbReference>
<feature type="transmembrane region" description="Helical" evidence="6">
    <location>
        <begin position="20"/>
        <end position="40"/>
    </location>
</feature>
<evidence type="ECO:0000313" key="8">
    <source>
        <dbReference type="EMBL" id="TRX76535.1"/>
    </source>
</evidence>
<feature type="transmembrane region" description="Helical" evidence="6">
    <location>
        <begin position="84"/>
        <end position="103"/>
    </location>
</feature>
<dbReference type="RefSeq" id="WP_143486166.1">
    <property type="nucleotide sequence ID" value="NZ_VJOY01000001.1"/>
</dbReference>
<keyword evidence="5 6" id="KW-0472">Membrane</keyword>
<dbReference type="InterPro" id="IPR037185">
    <property type="entry name" value="EmrE-like"/>
</dbReference>
<dbReference type="AlphaFoldDB" id="A0A553H462"/>
<keyword evidence="9" id="KW-1185">Reference proteome</keyword>
<evidence type="ECO:0000256" key="2">
    <source>
        <dbReference type="ARBA" id="ARBA00022475"/>
    </source>
</evidence>
<feature type="transmembrane region" description="Helical" evidence="6">
    <location>
        <begin position="52"/>
        <end position="72"/>
    </location>
</feature>
<comment type="subcellular location">
    <subcellularLocation>
        <location evidence="1">Cell membrane</location>
        <topology evidence="1">Multi-pass membrane protein</topology>
    </subcellularLocation>
</comment>
<dbReference type="EMBL" id="VJOY01000001">
    <property type="protein sequence ID" value="TRX76535.1"/>
    <property type="molecule type" value="Genomic_DNA"/>
</dbReference>
<gene>
    <name evidence="8" type="ORF">FM069_00490</name>
</gene>
<evidence type="ECO:0000256" key="6">
    <source>
        <dbReference type="SAM" id="Phobius"/>
    </source>
</evidence>
<evidence type="ECO:0000256" key="1">
    <source>
        <dbReference type="ARBA" id="ARBA00004651"/>
    </source>
</evidence>
<feature type="transmembrane region" description="Helical" evidence="6">
    <location>
        <begin position="162"/>
        <end position="181"/>
    </location>
</feature>
<dbReference type="GO" id="GO:0005886">
    <property type="term" value="C:plasma membrane"/>
    <property type="evidence" value="ECO:0007669"/>
    <property type="project" value="UniProtKB-SubCell"/>
</dbReference>
<dbReference type="SUPFAM" id="SSF103481">
    <property type="entry name" value="Multidrug resistance efflux transporter EmrE"/>
    <property type="match status" value="1"/>
</dbReference>
<dbReference type="PROSITE" id="PS51257">
    <property type="entry name" value="PROKAR_LIPOPROTEIN"/>
    <property type="match status" value="1"/>
</dbReference>
<dbReference type="InterPro" id="IPR000620">
    <property type="entry name" value="EamA_dom"/>
</dbReference>
<dbReference type="PANTHER" id="PTHR42920">
    <property type="entry name" value="OS03G0707200 PROTEIN-RELATED"/>
    <property type="match status" value="1"/>
</dbReference>
<feature type="transmembrane region" description="Helical" evidence="6">
    <location>
        <begin position="109"/>
        <end position="127"/>
    </location>
</feature>
<keyword evidence="3 6" id="KW-0812">Transmembrane</keyword>
<organism evidence="8 9">
    <name type="scientific">Pseudomonas mangiferae</name>
    <dbReference type="NCBI Taxonomy" id="2593654"/>
    <lineage>
        <taxon>Bacteria</taxon>
        <taxon>Pseudomonadati</taxon>
        <taxon>Pseudomonadota</taxon>
        <taxon>Gammaproteobacteria</taxon>
        <taxon>Pseudomonadales</taxon>
        <taxon>Pseudomonadaceae</taxon>
        <taxon>Pseudomonas</taxon>
    </lineage>
</organism>
<comment type="caution">
    <text evidence="8">The sequence shown here is derived from an EMBL/GenBank/DDBJ whole genome shotgun (WGS) entry which is preliminary data.</text>
</comment>